<dbReference type="RefSeq" id="WP_184065092.1">
    <property type="nucleotide sequence ID" value="NZ_JACHNZ010000005.1"/>
</dbReference>
<name>A0A7W7AZ64_9SPHN</name>
<evidence type="ECO:0000313" key="6">
    <source>
        <dbReference type="EMBL" id="MBB4631061.1"/>
    </source>
</evidence>
<dbReference type="GO" id="GO:0045892">
    <property type="term" value="P:negative regulation of DNA-templated transcription"/>
    <property type="evidence" value="ECO:0007669"/>
    <property type="project" value="TreeGrafter"/>
</dbReference>
<keyword evidence="2 6" id="KW-0238">DNA-binding</keyword>
<dbReference type="InterPro" id="IPR036388">
    <property type="entry name" value="WH-like_DNA-bd_sf"/>
</dbReference>
<evidence type="ECO:0000256" key="1">
    <source>
        <dbReference type="ARBA" id="ARBA00023015"/>
    </source>
</evidence>
<sequence length="252" mass="27410">MSETQETDDDIGSARVKSVEVTVQILEVLTEATDTVRVTDMARQLGMTKARVSRHLQTLTRLGLVDRAREGEGYVFGRKLLKFGRAAVYRSNIVQLARPFLQDLFTVTGHTALLATPTRGGAMVVSSVNNQFEPGIMIHSGMVLTLPTSPAARLIYFFENQKPTPPRVAANLKRYGVDFEANPRGTGLGGVAAPIFEPDGLIAGTIGLILSSSLLMPEPDEELLAQVRFAAQRLQKEYAEGAVSPLMPKVED</sequence>
<dbReference type="PANTHER" id="PTHR30136:SF8">
    <property type="entry name" value="TRANSCRIPTIONAL REGULATORY PROTEIN"/>
    <property type="match status" value="1"/>
</dbReference>
<dbReference type="SMART" id="SM00346">
    <property type="entry name" value="HTH_ICLR"/>
    <property type="match status" value="1"/>
</dbReference>
<dbReference type="InterPro" id="IPR014757">
    <property type="entry name" value="Tscrpt_reg_IclR_C"/>
</dbReference>
<feature type="domain" description="HTH iclR-type" evidence="4">
    <location>
        <begin position="16"/>
        <end position="78"/>
    </location>
</feature>
<evidence type="ECO:0000313" key="7">
    <source>
        <dbReference type="Proteomes" id="UP000566324"/>
    </source>
</evidence>
<keyword evidence="3" id="KW-0804">Transcription</keyword>
<dbReference type="InterPro" id="IPR050707">
    <property type="entry name" value="HTH_MetabolicPath_Reg"/>
</dbReference>
<dbReference type="InterPro" id="IPR011991">
    <property type="entry name" value="ArsR-like_HTH"/>
</dbReference>
<accession>A0A7W7AZ64</accession>
<dbReference type="PROSITE" id="PS51078">
    <property type="entry name" value="ICLR_ED"/>
    <property type="match status" value="1"/>
</dbReference>
<organism evidence="6 7">
    <name type="scientific">Sphingosinicella soli</name>
    <dbReference type="NCBI Taxonomy" id="333708"/>
    <lineage>
        <taxon>Bacteria</taxon>
        <taxon>Pseudomonadati</taxon>
        <taxon>Pseudomonadota</taxon>
        <taxon>Alphaproteobacteria</taxon>
        <taxon>Sphingomonadales</taxon>
        <taxon>Sphingosinicellaceae</taxon>
        <taxon>Sphingosinicella</taxon>
    </lineage>
</organism>
<dbReference type="PANTHER" id="PTHR30136">
    <property type="entry name" value="HELIX-TURN-HELIX TRANSCRIPTIONAL REGULATOR, ICLR FAMILY"/>
    <property type="match status" value="1"/>
</dbReference>
<dbReference type="Gene3D" id="3.30.450.40">
    <property type="match status" value="2"/>
</dbReference>
<keyword evidence="1" id="KW-0805">Transcription regulation</keyword>
<dbReference type="InterPro" id="IPR029016">
    <property type="entry name" value="GAF-like_dom_sf"/>
</dbReference>
<dbReference type="InterPro" id="IPR005471">
    <property type="entry name" value="Tscrpt_reg_IclR_N"/>
</dbReference>
<dbReference type="InterPro" id="IPR036390">
    <property type="entry name" value="WH_DNA-bd_sf"/>
</dbReference>
<dbReference type="CDD" id="cd00090">
    <property type="entry name" value="HTH_ARSR"/>
    <property type="match status" value="1"/>
</dbReference>
<reference evidence="6 7" key="1">
    <citation type="submission" date="2020-08" db="EMBL/GenBank/DDBJ databases">
        <title>Genomic Encyclopedia of Type Strains, Phase IV (KMG-IV): sequencing the most valuable type-strain genomes for metagenomic binning, comparative biology and taxonomic classification.</title>
        <authorList>
            <person name="Goeker M."/>
        </authorList>
    </citation>
    <scope>NUCLEOTIDE SEQUENCE [LARGE SCALE GENOMIC DNA]</scope>
    <source>
        <strain evidence="6 7">DSM 17328</strain>
    </source>
</reference>
<dbReference type="EMBL" id="JACHNZ010000005">
    <property type="protein sequence ID" value="MBB4631061.1"/>
    <property type="molecule type" value="Genomic_DNA"/>
</dbReference>
<dbReference type="Proteomes" id="UP000566324">
    <property type="component" value="Unassembled WGS sequence"/>
</dbReference>
<evidence type="ECO:0000256" key="2">
    <source>
        <dbReference type="ARBA" id="ARBA00023125"/>
    </source>
</evidence>
<dbReference type="GO" id="GO:0003677">
    <property type="term" value="F:DNA binding"/>
    <property type="evidence" value="ECO:0007669"/>
    <property type="project" value="UniProtKB-KW"/>
</dbReference>
<evidence type="ECO:0000256" key="3">
    <source>
        <dbReference type="ARBA" id="ARBA00023163"/>
    </source>
</evidence>
<dbReference type="Gene3D" id="1.10.10.10">
    <property type="entry name" value="Winged helix-like DNA-binding domain superfamily/Winged helix DNA-binding domain"/>
    <property type="match status" value="1"/>
</dbReference>
<dbReference type="SUPFAM" id="SSF46785">
    <property type="entry name" value="Winged helix' DNA-binding domain"/>
    <property type="match status" value="1"/>
</dbReference>
<feature type="domain" description="IclR-ED" evidence="5">
    <location>
        <begin position="79"/>
        <end position="240"/>
    </location>
</feature>
<evidence type="ECO:0000259" key="4">
    <source>
        <dbReference type="PROSITE" id="PS51077"/>
    </source>
</evidence>
<dbReference type="AlphaFoldDB" id="A0A7W7AZ64"/>
<gene>
    <name evidence="6" type="ORF">GGQ98_000668</name>
</gene>
<protein>
    <submittedName>
        <fullName evidence="6">DNA-binding IclR family transcriptional regulator</fullName>
    </submittedName>
</protein>
<keyword evidence="7" id="KW-1185">Reference proteome</keyword>
<comment type="caution">
    <text evidence="6">The sequence shown here is derived from an EMBL/GenBank/DDBJ whole genome shotgun (WGS) entry which is preliminary data.</text>
</comment>
<dbReference type="GO" id="GO:0003700">
    <property type="term" value="F:DNA-binding transcription factor activity"/>
    <property type="evidence" value="ECO:0007669"/>
    <property type="project" value="TreeGrafter"/>
</dbReference>
<dbReference type="Pfam" id="PF09339">
    <property type="entry name" value="HTH_IclR"/>
    <property type="match status" value="1"/>
</dbReference>
<evidence type="ECO:0000259" key="5">
    <source>
        <dbReference type="PROSITE" id="PS51078"/>
    </source>
</evidence>
<dbReference type="PROSITE" id="PS51077">
    <property type="entry name" value="HTH_ICLR"/>
    <property type="match status" value="1"/>
</dbReference>
<proteinExistence type="predicted"/>
<dbReference type="SUPFAM" id="SSF55781">
    <property type="entry name" value="GAF domain-like"/>
    <property type="match status" value="1"/>
</dbReference>